<dbReference type="PANTHER" id="PTHR22617:SF23">
    <property type="entry name" value="CHEMOTAXIS PROTEIN CHEW"/>
    <property type="match status" value="1"/>
</dbReference>
<dbReference type="InterPro" id="IPR036061">
    <property type="entry name" value="CheW-like_dom_sf"/>
</dbReference>
<dbReference type="EMBL" id="CP012159">
    <property type="protein sequence ID" value="AKT39699.1"/>
    <property type="molecule type" value="Genomic_DNA"/>
</dbReference>
<evidence type="ECO:0000313" key="3">
    <source>
        <dbReference type="Proteomes" id="UP000067626"/>
    </source>
</evidence>
<evidence type="ECO:0000259" key="1">
    <source>
        <dbReference type="PROSITE" id="PS50851"/>
    </source>
</evidence>
<dbReference type="InterPro" id="IPR039315">
    <property type="entry name" value="CheW"/>
</dbReference>
<dbReference type="GO" id="GO:0007165">
    <property type="term" value="P:signal transduction"/>
    <property type="evidence" value="ECO:0007669"/>
    <property type="project" value="InterPro"/>
</dbReference>
<dbReference type="SUPFAM" id="SSF50341">
    <property type="entry name" value="CheW-like"/>
    <property type="match status" value="1"/>
</dbReference>
<dbReference type="SMART" id="SM00260">
    <property type="entry name" value="CheW"/>
    <property type="match status" value="1"/>
</dbReference>
<dbReference type="KEGG" id="ccro:CMC5_038480"/>
<evidence type="ECO:0000313" key="2">
    <source>
        <dbReference type="EMBL" id="AKT39699.1"/>
    </source>
</evidence>
<feature type="domain" description="CheW-like" evidence="1">
    <location>
        <begin position="1"/>
        <end position="136"/>
    </location>
</feature>
<dbReference type="InterPro" id="IPR002545">
    <property type="entry name" value="CheW-lke_dom"/>
</dbReference>
<name>A0A0K1EFT2_CHOCO</name>
<dbReference type="PANTHER" id="PTHR22617">
    <property type="entry name" value="CHEMOTAXIS SENSOR HISTIDINE KINASE-RELATED"/>
    <property type="match status" value="1"/>
</dbReference>
<protein>
    <recommendedName>
        <fullName evidence="1">CheW-like domain-containing protein</fullName>
    </recommendedName>
</protein>
<proteinExistence type="predicted"/>
<dbReference type="RefSeq" id="WP_169796591.1">
    <property type="nucleotide sequence ID" value="NZ_CP012159.1"/>
</dbReference>
<accession>A0A0K1EFT2</accession>
<dbReference type="GO" id="GO:0005829">
    <property type="term" value="C:cytosol"/>
    <property type="evidence" value="ECO:0007669"/>
    <property type="project" value="TreeGrafter"/>
</dbReference>
<dbReference type="PROSITE" id="PS50851">
    <property type="entry name" value="CHEW"/>
    <property type="match status" value="1"/>
</dbReference>
<dbReference type="Gene3D" id="2.40.50.180">
    <property type="entry name" value="CheA-289, Domain 4"/>
    <property type="match status" value="1"/>
</dbReference>
<gene>
    <name evidence="2" type="ORF">CMC5_038480</name>
</gene>
<dbReference type="GO" id="GO:0006935">
    <property type="term" value="P:chemotaxis"/>
    <property type="evidence" value="ECO:0007669"/>
    <property type="project" value="InterPro"/>
</dbReference>
<reference evidence="2 3" key="1">
    <citation type="submission" date="2015-07" db="EMBL/GenBank/DDBJ databases">
        <title>Genome analysis of myxobacterium Chondromyces crocatus Cm c5 reveals a high potential for natural compound synthesis and the genetic basis for the loss of fruiting body formation.</title>
        <authorList>
            <person name="Zaburannyi N."/>
            <person name="Bunk B."/>
            <person name="Maier J."/>
            <person name="Overmann J."/>
            <person name="Mueller R."/>
        </authorList>
    </citation>
    <scope>NUCLEOTIDE SEQUENCE [LARGE SCALE GENOMIC DNA]</scope>
    <source>
        <strain evidence="2 3">Cm c5</strain>
    </source>
</reference>
<dbReference type="Proteomes" id="UP000067626">
    <property type="component" value="Chromosome"/>
</dbReference>
<sequence>MLEVLTFSLDEVRYALPSVRVLEVVQRVLITPLPGTAAHVLGVIAHRGELSVAVDLRVRLGHPPRPPLVEDHLVVARGARRRVALIVDRAEGLLEVPEERVSPPPLTLAHVAGIVSVEGGLLLIHDLDATLSLDDERAIDAGLVALEATA</sequence>
<keyword evidence="3" id="KW-1185">Reference proteome</keyword>
<dbReference type="Pfam" id="PF01584">
    <property type="entry name" value="CheW"/>
    <property type="match status" value="1"/>
</dbReference>
<dbReference type="AlphaFoldDB" id="A0A0K1EFT2"/>
<dbReference type="Gene3D" id="2.30.30.40">
    <property type="entry name" value="SH3 Domains"/>
    <property type="match status" value="1"/>
</dbReference>
<organism evidence="2 3">
    <name type="scientific">Chondromyces crocatus</name>
    <dbReference type="NCBI Taxonomy" id="52"/>
    <lineage>
        <taxon>Bacteria</taxon>
        <taxon>Pseudomonadati</taxon>
        <taxon>Myxococcota</taxon>
        <taxon>Polyangia</taxon>
        <taxon>Polyangiales</taxon>
        <taxon>Polyangiaceae</taxon>
        <taxon>Chondromyces</taxon>
    </lineage>
</organism>
<dbReference type="STRING" id="52.CMC5_038480"/>